<evidence type="ECO:0000313" key="2">
    <source>
        <dbReference type="EMBL" id="TDG71965.1"/>
    </source>
</evidence>
<feature type="chain" id="PRO_5038357778" description="Surface layer protein A domain-containing protein" evidence="1">
    <location>
        <begin position="24"/>
        <end position="189"/>
    </location>
</feature>
<feature type="signal peptide" evidence="1">
    <location>
        <begin position="1"/>
        <end position="23"/>
    </location>
</feature>
<dbReference type="EMBL" id="PUFN01000018">
    <property type="protein sequence ID" value="TDG71965.1"/>
    <property type="molecule type" value="Genomic_DNA"/>
</dbReference>
<reference evidence="2 3" key="1">
    <citation type="journal article" date="2019" name="Appl. Microbiol. Biotechnol.">
        <title>Uncovering carbohydrate metabolism through a genotype-phenotype association study of 56 lactic acid bacteria genomes.</title>
        <authorList>
            <person name="Buron-Moles G."/>
            <person name="Chailyan A."/>
            <person name="Dolejs I."/>
            <person name="Forster J."/>
            <person name="Miks M.H."/>
        </authorList>
    </citation>
    <scope>NUCLEOTIDE SEQUENCE [LARGE SCALE GENOMIC DNA]</scope>
    <source>
        <strain evidence="2 3">ATCC 29644</strain>
    </source>
</reference>
<dbReference type="RefSeq" id="WP_010018731.1">
    <property type="nucleotide sequence ID" value="NZ_PUFN01000018.1"/>
</dbReference>
<name>A0A4R5NFI6_9LACO</name>
<evidence type="ECO:0008006" key="4">
    <source>
        <dbReference type="Google" id="ProtNLM"/>
    </source>
</evidence>
<sequence>MKKYHALSLFSVLFLLVPCTTLIDVSAKTTTYNYFPTDNGPIDTSYSGIVTTIGNKPFLTLYTFNNNQFSLIRNRAVAPKTAWFYDQTVSRNGEIYYRIATNEWIRFDELEGFSGHHNRKHFEKKTITIRIGPVLPAPVFDGKLNDTGKTLAVGSEWIAFEKPAYLGDNAYYQIGKDEFVAGERVINLH</sequence>
<evidence type="ECO:0000256" key="1">
    <source>
        <dbReference type="SAM" id="SignalP"/>
    </source>
</evidence>
<dbReference type="Proteomes" id="UP000295257">
    <property type="component" value="Unassembled WGS sequence"/>
</dbReference>
<dbReference type="OrthoDB" id="2304486at2"/>
<protein>
    <recommendedName>
        <fullName evidence="4">Surface layer protein A domain-containing protein</fullName>
    </recommendedName>
</protein>
<proteinExistence type="predicted"/>
<gene>
    <name evidence="2" type="ORF">C5L30_001662</name>
</gene>
<dbReference type="STRING" id="1612.ABB44_01070"/>
<dbReference type="AlphaFoldDB" id="A0A4R5NFI6"/>
<comment type="caution">
    <text evidence="2">The sequence shown here is derived from an EMBL/GenBank/DDBJ whole genome shotgun (WGS) entry which is preliminary data.</text>
</comment>
<evidence type="ECO:0000313" key="3">
    <source>
        <dbReference type="Proteomes" id="UP000295257"/>
    </source>
</evidence>
<organism evidence="2 3">
    <name type="scientific">Companilactobacillus farciminis</name>
    <dbReference type="NCBI Taxonomy" id="1612"/>
    <lineage>
        <taxon>Bacteria</taxon>
        <taxon>Bacillati</taxon>
        <taxon>Bacillota</taxon>
        <taxon>Bacilli</taxon>
        <taxon>Lactobacillales</taxon>
        <taxon>Lactobacillaceae</taxon>
        <taxon>Companilactobacillus</taxon>
    </lineage>
</organism>
<accession>A0A4R5NFI6</accession>
<keyword evidence="3" id="KW-1185">Reference proteome</keyword>
<keyword evidence="1" id="KW-0732">Signal</keyword>